<dbReference type="EMBL" id="JWZT01002504">
    <property type="protein sequence ID" value="KII69240.1"/>
    <property type="molecule type" value="Genomic_DNA"/>
</dbReference>
<name>A0A0C2MYM5_THEKT</name>
<gene>
    <name evidence="1" type="ORF">RF11_04013</name>
</gene>
<keyword evidence="2" id="KW-1185">Reference proteome</keyword>
<sequence>MSTMIQIKKPSIEEINARIDTIIIGAMLILSDNQKSDPRTIYTDKSLLEFLHQPIMDLGSEKVDLFTIPIHFSNMGASGRCINLLEYGAKAYFWHGLHRLCC</sequence>
<accession>A0A0C2MYM5</accession>
<evidence type="ECO:0000313" key="2">
    <source>
        <dbReference type="Proteomes" id="UP000031668"/>
    </source>
</evidence>
<dbReference type="AlphaFoldDB" id="A0A0C2MYM5"/>
<dbReference type="Proteomes" id="UP000031668">
    <property type="component" value="Unassembled WGS sequence"/>
</dbReference>
<comment type="caution">
    <text evidence="1">The sequence shown here is derived from an EMBL/GenBank/DDBJ whole genome shotgun (WGS) entry which is preliminary data.</text>
</comment>
<reference evidence="1 2" key="1">
    <citation type="journal article" date="2014" name="Genome Biol. Evol.">
        <title>The genome of the myxosporean Thelohanellus kitauei shows adaptations to nutrient acquisition within its fish host.</title>
        <authorList>
            <person name="Yang Y."/>
            <person name="Xiong J."/>
            <person name="Zhou Z."/>
            <person name="Huo F."/>
            <person name="Miao W."/>
            <person name="Ran C."/>
            <person name="Liu Y."/>
            <person name="Zhang J."/>
            <person name="Feng J."/>
            <person name="Wang M."/>
            <person name="Wang M."/>
            <person name="Wang L."/>
            <person name="Yao B."/>
        </authorList>
    </citation>
    <scope>NUCLEOTIDE SEQUENCE [LARGE SCALE GENOMIC DNA]</scope>
    <source>
        <strain evidence="1">Wuqing</strain>
    </source>
</reference>
<proteinExistence type="predicted"/>
<organism evidence="1 2">
    <name type="scientific">Thelohanellus kitauei</name>
    <name type="common">Myxosporean</name>
    <dbReference type="NCBI Taxonomy" id="669202"/>
    <lineage>
        <taxon>Eukaryota</taxon>
        <taxon>Metazoa</taxon>
        <taxon>Cnidaria</taxon>
        <taxon>Myxozoa</taxon>
        <taxon>Myxosporea</taxon>
        <taxon>Bivalvulida</taxon>
        <taxon>Platysporina</taxon>
        <taxon>Myxobolidae</taxon>
        <taxon>Thelohanellus</taxon>
    </lineage>
</organism>
<protein>
    <submittedName>
        <fullName evidence="1">Uncharacterized protein</fullName>
    </submittedName>
</protein>
<evidence type="ECO:0000313" key="1">
    <source>
        <dbReference type="EMBL" id="KII69240.1"/>
    </source>
</evidence>